<sequence>MKIALEEHVIFPPFLDYLARAMPRVTPQVHRALISRLSDFGERRLMAMDGAGVERAVLSLSGPGVQVERDTARATRGARMANDLLATEVARRPARYAGFAHLAMQDPAAAADELERCVRELGFVGAMINGHTLGIYLDDPRFDIFWERLQHLDVPLYLHPDDSWVKPHVLEGCDELLKPTWEWTFETASHALRLVFSGVFDRYPRVRVILGHMGETLPYVLWRLDSRAALTSGNRPLKAPPSHYLRRNFFVTTSGQCSDVPLLAALAALGDEHVLFAIDYPYEDSDIAARFIEAAAISEATRGRLCRGNALNLLRLAPHAGSAAGTSAG</sequence>
<dbReference type="Pfam" id="PF04909">
    <property type="entry name" value="Amidohydro_2"/>
    <property type="match status" value="1"/>
</dbReference>
<evidence type="ECO:0000259" key="2">
    <source>
        <dbReference type="Pfam" id="PF04909"/>
    </source>
</evidence>
<dbReference type="InterPro" id="IPR006680">
    <property type="entry name" value="Amidohydro-rel"/>
</dbReference>
<dbReference type="EMBL" id="JAUSVR010000009">
    <property type="protein sequence ID" value="MDQ0511945.1"/>
    <property type="molecule type" value="Genomic_DNA"/>
</dbReference>
<evidence type="ECO:0000313" key="3">
    <source>
        <dbReference type="EMBL" id="MDQ0511945.1"/>
    </source>
</evidence>
<dbReference type="SUPFAM" id="SSF51556">
    <property type="entry name" value="Metallo-dependent hydrolases"/>
    <property type="match status" value="1"/>
</dbReference>
<organism evidence="3 4">
    <name type="scientific">Ancylobacter amanitiformis</name>
    <dbReference type="NCBI Taxonomy" id="217069"/>
    <lineage>
        <taxon>Bacteria</taxon>
        <taxon>Pseudomonadati</taxon>
        <taxon>Pseudomonadota</taxon>
        <taxon>Alphaproteobacteria</taxon>
        <taxon>Hyphomicrobiales</taxon>
        <taxon>Xanthobacteraceae</taxon>
        <taxon>Ancylobacter</taxon>
    </lineage>
</organism>
<feature type="domain" description="Amidohydrolase-related" evidence="2">
    <location>
        <begin position="43"/>
        <end position="316"/>
    </location>
</feature>
<name>A0ABU0LTC2_9HYPH</name>
<dbReference type="EC" id="4.1.1.46" evidence="3"/>
<dbReference type="RefSeq" id="WP_306890636.1">
    <property type="nucleotide sequence ID" value="NZ_JAUSVR010000009.1"/>
</dbReference>
<gene>
    <name evidence="3" type="ORF">QOZ99_002845</name>
</gene>
<dbReference type="InterPro" id="IPR032465">
    <property type="entry name" value="ACMSD"/>
</dbReference>
<dbReference type="Proteomes" id="UP001235094">
    <property type="component" value="Unassembled WGS sequence"/>
</dbReference>
<reference evidence="3 4" key="1">
    <citation type="submission" date="2023-07" db="EMBL/GenBank/DDBJ databases">
        <title>Genomic Encyclopedia of Type Strains, Phase IV (KMG-IV): sequencing the most valuable type-strain genomes for metagenomic binning, comparative biology and taxonomic classification.</title>
        <authorList>
            <person name="Goeker M."/>
        </authorList>
    </citation>
    <scope>NUCLEOTIDE SEQUENCE [LARGE SCALE GENOMIC DNA]</scope>
    <source>
        <strain evidence="3 4">DSM 15561</strain>
    </source>
</reference>
<dbReference type="PANTHER" id="PTHR21240">
    <property type="entry name" value="2-AMINO-3-CARBOXYLMUCONATE-6-SEMIALDEHYDE DECARBOXYLASE"/>
    <property type="match status" value="1"/>
</dbReference>
<dbReference type="InterPro" id="IPR032466">
    <property type="entry name" value="Metal_Hydrolase"/>
</dbReference>
<dbReference type="PANTHER" id="PTHR21240:SF30">
    <property type="entry name" value="AMIDOHYDROLASE-RELATED DOMAIN-CONTAINING PROTEIN-RELATED"/>
    <property type="match status" value="1"/>
</dbReference>
<evidence type="ECO:0000256" key="1">
    <source>
        <dbReference type="ARBA" id="ARBA00023239"/>
    </source>
</evidence>
<accession>A0ABU0LTC2</accession>
<keyword evidence="4" id="KW-1185">Reference proteome</keyword>
<dbReference type="Gene3D" id="3.20.20.140">
    <property type="entry name" value="Metal-dependent hydrolases"/>
    <property type="match status" value="1"/>
</dbReference>
<dbReference type="GO" id="GO:0050150">
    <property type="term" value="F:o-pyrocatechuate decarboxylase activity"/>
    <property type="evidence" value="ECO:0007669"/>
    <property type="project" value="UniProtKB-EC"/>
</dbReference>
<proteinExistence type="predicted"/>
<keyword evidence="1 3" id="KW-0456">Lyase</keyword>
<protein>
    <submittedName>
        <fullName evidence="3">2,3-dihydroxybenzoate decarboxylase</fullName>
        <ecNumber evidence="3">4.1.1.46</ecNumber>
    </submittedName>
</protein>
<evidence type="ECO:0000313" key="4">
    <source>
        <dbReference type="Proteomes" id="UP001235094"/>
    </source>
</evidence>
<comment type="caution">
    <text evidence="3">The sequence shown here is derived from an EMBL/GenBank/DDBJ whole genome shotgun (WGS) entry which is preliminary data.</text>
</comment>